<dbReference type="InterPro" id="IPR011109">
    <property type="entry name" value="DNA_bind_recombinase_dom"/>
</dbReference>
<dbReference type="Pfam" id="PF07508">
    <property type="entry name" value="Recombinase"/>
    <property type="match status" value="1"/>
</dbReference>
<dbReference type="SUPFAM" id="SSF53041">
    <property type="entry name" value="Resolvase-like"/>
    <property type="match status" value="1"/>
</dbReference>
<dbReference type="PROSITE" id="PS51736">
    <property type="entry name" value="RECOMBINASES_3"/>
    <property type="match status" value="1"/>
</dbReference>
<dbReference type="InterPro" id="IPR038109">
    <property type="entry name" value="DNA_bind_recomb_sf"/>
</dbReference>
<feature type="region of interest" description="Disordered" evidence="4">
    <location>
        <begin position="504"/>
        <end position="530"/>
    </location>
</feature>
<dbReference type="RefSeq" id="WP_112070129.1">
    <property type="nucleotide sequence ID" value="NZ_JUGD01000049.1"/>
</dbReference>
<dbReference type="CDD" id="cd00338">
    <property type="entry name" value="Ser_Recombinase"/>
    <property type="match status" value="1"/>
</dbReference>
<dbReference type="Gene3D" id="3.40.50.1390">
    <property type="entry name" value="Resolvase, N-terminal catalytic domain"/>
    <property type="match status" value="1"/>
</dbReference>
<feature type="coiled-coil region" evidence="3">
    <location>
        <begin position="379"/>
        <end position="432"/>
    </location>
</feature>
<dbReference type="Gene3D" id="3.90.1750.20">
    <property type="entry name" value="Putative Large Serine Recombinase, Chain B, Domain 2"/>
    <property type="match status" value="1"/>
</dbReference>
<organism evidence="7 8">
    <name type="scientific">Herbaspirillum rubrisubalbicans</name>
    <dbReference type="NCBI Taxonomy" id="80842"/>
    <lineage>
        <taxon>Bacteria</taxon>
        <taxon>Pseudomonadati</taxon>
        <taxon>Pseudomonadota</taxon>
        <taxon>Betaproteobacteria</taxon>
        <taxon>Burkholderiales</taxon>
        <taxon>Oxalobacteraceae</taxon>
        <taxon>Herbaspirillum</taxon>
    </lineage>
</organism>
<evidence type="ECO:0000259" key="6">
    <source>
        <dbReference type="PROSITE" id="PS51737"/>
    </source>
</evidence>
<evidence type="ECO:0000256" key="1">
    <source>
        <dbReference type="ARBA" id="ARBA00023125"/>
    </source>
</evidence>
<dbReference type="PANTHER" id="PTHR30461">
    <property type="entry name" value="DNA-INVERTASE FROM LAMBDOID PROPHAGE"/>
    <property type="match status" value="1"/>
</dbReference>
<keyword evidence="8" id="KW-1185">Reference proteome</keyword>
<evidence type="ECO:0000313" key="7">
    <source>
        <dbReference type="EMBL" id="RAM61230.1"/>
    </source>
</evidence>
<gene>
    <name evidence="7" type="ORF">RB24_26240</name>
</gene>
<dbReference type="PANTHER" id="PTHR30461:SF2">
    <property type="entry name" value="SERINE RECOMBINASE PINE-RELATED"/>
    <property type="match status" value="1"/>
</dbReference>
<proteinExistence type="predicted"/>
<dbReference type="InterPro" id="IPR050639">
    <property type="entry name" value="SSR_resolvase"/>
</dbReference>
<keyword evidence="3" id="KW-0175">Coiled coil</keyword>
<name>A0ABX9BUC5_9BURK</name>
<keyword evidence="1" id="KW-0238">DNA-binding</keyword>
<dbReference type="SMART" id="SM00857">
    <property type="entry name" value="Resolvase"/>
    <property type="match status" value="1"/>
</dbReference>
<feature type="domain" description="Resolvase/invertase-type recombinase catalytic" evidence="5">
    <location>
        <begin position="5"/>
        <end position="162"/>
    </location>
</feature>
<feature type="domain" description="Recombinase" evidence="6">
    <location>
        <begin position="177"/>
        <end position="292"/>
    </location>
</feature>
<dbReference type="InterPro" id="IPR036162">
    <property type="entry name" value="Resolvase-like_N_sf"/>
</dbReference>
<comment type="caution">
    <text evidence="7">The sequence shown here is derived from an EMBL/GenBank/DDBJ whole genome shotgun (WGS) entry which is preliminary data.</text>
</comment>
<dbReference type="Proteomes" id="UP000248631">
    <property type="component" value="Unassembled WGS sequence"/>
</dbReference>
<reference evidence="7 8" key="1">
    <citation type="submission" date="2014-12" db="EMBL/GenBank/DDBJ databases">
        <title>Complete genome sequence of Herbaspirillum rubrisubalbicans Os38.</title>
        <authorList>
            <person name="Chen M."/>
            <person name="An Q."/>
        </authorList>
    </citation>
    <scope>NUCLEOTIDE SEQUENCE [LARGE SCALE GENOMIC DNA]</scope>
    <source>
        <strain evidence="7 8">Os38</strain>
    </source>
</reference>
<evidence type="ECO:0008006" key="9">
    <source>
        <dbReference type="Google" id="ProtNLM"/>
    </source>
</evidence>
<evidence type="ECO:0000259" key="5">
    <source>
        <dbReference type="PROSITE" id="PS51736"/>
    </source>
</evidence>
<dbReference type="Pfam" id="PF00239">
    <property type="entry name" value="Resolvase"/>
    <property type="match status" value="1"/>
</dbReference>
<sequence>MKFNKVYVYVRFSSDAQAEGNSLARQRELAQGYIAKLDVDARDVQWVEDAGTSAYSGAHLHTGELGKLLKLLEKEGAVGKLVIFESVDRASRQGSLGFFKILNMLLEAGASVYFLDQPQQPPFDRNSPAPFYMTYLSLKAEMAFAESARKSDMSKANWRKRRAMAIDEKQPYSKECPRWLKVVDGKYELIEERVESIRRVFELASKGWGKSKIVRYANSSKWPVPGKGNVWHTSLLTRLFDNRALIGEFRAHFLDEQNKVITSEPVENYFPPALKEDVFRAVAMQVNKEARFGNRKDSNSLNYLRGLAKCACGGTWRRLNKNSGKQAGYAQYSCARRVIGLTQCSNISSRNFDYSFIGVACAKIPSLLRMVEGTHHQQMTMLMDKLESVEDRINRLLDLYEQMLMPEVASRLQKARDEREELRRAIKNEELLAPPDASFDFGDALAVYLPAFLDLHGDDEAGMQAHETRLLFRARLLESVKSVSVAADRKAFTVTLATGLQFSEPIYDPSENEDDLGFGPPGDDIDADDLATLEEERTRAFKRLHRKP</sequence>
<evidence type="ECO:0000256" key="4">
    <source>
        <dbReference type="SAM" id="MobiDB-lite"/>
    </source>
</evidence>
<dbReference type="InterPro" id="IPR006119">
    <property type="entry name" value="Resolv_N"/>
</dbReference>
<accession>A0ABX9BUC5</accession>
<dbReference type="PROSITE" id="PS51737">
    <property type="entry name" value="RECOMBINASE_DNA_BIND"/>
    <property type="match status" value="1"/>
</dbReference>
<keyword evidence="2" id="KW-0233">DNA recombination</keyword>
<protein>
    <recommendedName>
        <fullName evidence="9">Recombinase family protein</fullName>
    </recommendedName>
</protein>
<evidence type="ECO:0000256" key="2">
    <source>
        <dbReference type="ARBA" id="ARBA00023172"/>
    </source>
</evidence>
<evidence type="ECO:0000313" key="8">
    <source>
        <dbReference type="Proteomes" id="UP000248631"/>
    </source>
</evidence>
<dbReference type="EMBL" id="JUGD01000049">
    <property type="protein sequence ID" value="RAM61230.1"/>
    <property type="molecule type" value="Genomic_DNA"/>
</dbReference>
<evidence type="ECO:0000256" key="3">
    <source>
        <dbReference type="SAM" id="Coils"/>
    </source>
</evidence>